<dbReference type="AlphaFoldDB" id="A0A1V6PI76"/>
<sequence>MDPKLPQVSNSPINPDIKCRNGQIGRVGNESGADFRHIVGRFIHKGRGNASQTLQSSIDWPLHDSVASLAVNLGRKSPQSVKKAENQHPSPLNGKKRAAEYSTLPRKLGTQEMYRKSLPRTTEISTNLIYDTIQYLQAVSDHIWSSDTVSSREWDTMHLATQLLQSRYEDLIAREDLEKKPLFRLYPAQTQPEGKCQQCATADEERLYN</sequence>
<proteinExistence type="predicted"/>
<reference evidence="3" key="1">
    <citation type="journal article" date="2017" name="Nat. Microbiol.">
        <title>Global analysis of biosynthetic gene clusters reveals vast potential of secondary metabolite production in Penicillium species.</title>
        <authorList>
            <person name="Nielsen J.C."/>
            <person name="Grijseels S."/>
            <person name="Prigent S."/>
            <person name="Ji B."/>
            <person name="Dainat J."/>
            <person name="Nielsen K.F."/>
            <person name="Frisvad J.C."/>
            <person name="Workman M."/>
            <person name="Nielsen J."/>
        </authorList>
    </citation>
    <scope>NUCLEOTIDE SEQUENCE [LARGE SCALE GENOMIC DNA]</scope>
    <source>
        <strain evidence="3">IBT 31811</strain>
    </source>
</reference>
<comment type="caution">
    <text evidence="2">The sequence shown here is derived from an EMBL/GenBank/DDBJ whole genome shotgun (WGS) entry which is preliminary data.</text>
</comment>
<evidence type="ECO:0000313" key="2">
    <source>
        <dbReference type="EMBL" id="OQD76760.1"/>
    </source>
</evidence>
<keyword evidence="3" id="KW-1185">Reference proteome</keyword>
<name>A0A1V6PI76_9EURO</name>
<gene>
    <name evidence="2" type="ORF">PENANT_c119G01406</name>
</gene>
<evidence type="ECO:0000313" key="3">
    <source>
        <dbReference type="Proteomes" id="UP000191672"/>
    </source>
</evidence>
<protein>
    <submittedName>
        <fullName evidence="2">Uncharacterized protein</fullName>
    </submittedName>
</protein>
<evidence type="ECO:0000256" key="1">
    <source>
        <dbReference type="SAM" id="MobiDB-lite"/>
    </source>
</evidence>
<dbReference type="EMBL" id="MDYN01000119">
    <property type="protein sequence ID" value="OQD76760.1"/>
    <property type="molecule type" value="Genomic_DNA"/>
</dbReference>
<organism evidence="2 3">
    <name type="scientific">Penicillium antarcticum</name>
    <dbReference type="NCBI Taxonomy" id="416450"/>
    <lineage>
        <taxon>Eukaryota</taxon>
        <taxon>Fungi</taxon>
        <taxon>Dikarya</taxon>
        <taxon>Ascomycota</taxon>
        <taxon>Pezizomycotina</taxon>
        <taxon>Eurotiomycetes</taxon>
        <taxon>Eurotiomycetidae</taxon>
        <taxon>Eurotiales</taxon>
        <taxon>Aspergillaceae</taxon>
        <taxon>Penicillium</taxon>
    </lineage>
</organism>
<feature type="region of interest" description="Disordered" evidence="1">
    <location>
        <begin position="76"/>
        <end position="101"/>
    </location>
</feature>
<accession>A0A1V6PI76</accession>
<dbReference type="Proteomes" id="UP000191672">
    <property type="component" value="Unassembled WGS sequence"/>
</dbReference>